<dbReference type="Proteomes" id="UP001454036">
    <property type="component" value="Unassembled WGS sequence"/>
</dbReference>
<evidence type="ECO:0000256" key="1">
    <source>
        <dbReference type="ARBA" id="ARBA00022737"/>
    </source>
</evidence>
<dbReference type="InterPro" id="IPR002885">
    <property type="entry name" value="PPR_rpt"/>
</dbReference>
<evidence type="ECO:0000256" key="2">
    <source>
        <dbReference type="PROSITE-ProRule" id="PRU00708"/>
    </source>
</evidence>
<feature type="repeat" description="PPR" evidence="2">
    <location>
        <begin position="431"/>
        <end position="465"/>
    </location>
</feature>
<keyword evidence="1" id="KW-0677">Repeat</keyword>
<dbReference type="Pfam" id="PF13041">
    <property type="entry name" value="PPR_2"/>
    <property type="match status" value="2"/>
</dbReference>
<dbReference type="PANTHER" id="PTHR47926">
    <property type="entry name" value="PENTATRICOPEPTIDE REPEAT-CONTAINING PROTEIN"/>
    <property type="match status" value="1"/>
</dbReference>
<organism evidence="3 4">
    <name type="scientific">Lithospermum erythrorhizon</name>
    <name type="common">Purple gromwell</name>
    <name type="synonym">Lithospermum officinale var. erythrorhizon</name>
    <dbReference type="NCBI Taxonomy" id="34254"/>
    <lineage>
        <taxon>Eukaryota</taxon>
        <taxon>Viridiplantae</taxon>
        <taxon>Streptophyta</taxon>
        <taxon>Embryophyta</taxon>
        <taxon>Tracheophyta</taxon>
        <taxon>Spermatophyta</taxon>
        <taxon>Magnoliopsida</taxon>
        <taxon>eudicotyledons</taxon>
        <taxon>Gunneridae</taxon>
        <taxon>Pentapetalae</taxon>
        <taxon>asterids</taxon>
        <taxon>lamiids</taxon>
        <taxon>Boraginales</taxon>
        <taxon>Boraginaceae</taxon>
        <taxon>Boraginoideae</taxon>
        <taxon>Lithospermeae</taxon>
        <taxon>Lithospermum</taxon>
    </lineage>
</organism>
<dbReference type="GO" id="GO:0003729">
    <property type="term" value="F:mRNA binding"/>
    <property type="evidence" value="ECO:0007669"/>
    <property type="project" value="UniProtKB-ARBA"/>
</dbReference>
<dbReference type="EMBL" id="BAABME010008848">
    <property type="protein sequence ID" value="GAA0173970.1"/>
    <property type="molecule type" value="Genomic_DNA"/>
</dbReference>
<proteinExistence type="predicted"/>
<gene>
    <name evidence="3" type="ORF">LIER_27459</name>
</gene>
<dbReference type="FunFam" id="1.25.40.10:FF:000073">
    <property type="entry name" value="Pentatricopeptide repeat-containing protein chloroplastic"/>
    <property type="match status" value="1"/>
</dbReference>
<dbReference type="GO" id="GO:0009451">
    <property type="term" value="P:RNA modification"/>
    <property type="evidence" value="ECO:0007669"/>
    <property type="project" value="InterPro"/>
</dbReference>
<dbReference type="AlphaFoldDB" id="A0AAV3RDN5"/>
<dbReference type="InterPro" id="IPR046960">
    <property type="entry name" value="PPR_At4g14850-like_plant"/>
</dbReference>
<dbReference type="Pfam" id="PF01535">
    <property type="entry name" value="PPR"/>
    <property type="match status" value="4"/>
</dbReference>
<reference evidence="3 4" key="1">
    <citation type="submission" date="2024-01" db="EMBL/GenBank/DDBJ databases">
        <title>The complete chloroplast genome sequence of Lithospermum erythrorhizon: insights into the phylogenetic relationship among Boraginaceae species and the maternal lineages of purple gromwells.</title>
        <authorList>
            <person name="Okada T."/>
            <person name="Watanabe K."/>
        </authorList>
    </citation>
    <scope>NUCLEOTIDE SEQUENCE [LARGE SCALE GENOMIC DNA]</scope>
</reference>
<dbReference type="PROSITE" id="PS51375">
    <property type="entry name" value="PPR"/>
    <property type="match status" value="4"/>
</dbReference>
<evidence type="ECO:0000313" key="4">
    <source>
        <dbReference type="Proteomes" id="UP001454036"/>
    </source>
</evidence>
<feature type="repeat" description="PPR" evidence="2">
    <location>
        <begin position="330"/>
        <end position="364"/>
    </location>
</feature>
<dbReference type="PANTHER" id="PTHR47926:SF452">
    <property type="entry name" value="PENTATRICOPEPTIDE REPEAT-CONTAINING PROTEIN"/>
    <property type="match status" value="1"/>
</dbReference>
<comment type="caution">
    <text evidence="3">The sequence shown here is derived from an EMBL/GenBank/DDBJ whole genome shotgun (WGS) entry which is preliminary data.</text>
</comment>
<feature type="repeat" description="PPR" evidence="2">
    <location>
        <begin position="127"/>
        <end position="162"/>
    </location>
</feature>
<evidence type="ECO:0008006" key="5">
    <source>
        <dbReference type="Google" id="ProtNLM"/>
    </source>
</evidence>
<accession>A0AAV3RDN5</accession>
<sequence length="613" mass="67650">MDFYGKSGNLNDGFSVFCSMIKPDSVSWNIIIHGSIYQELFDRGLWLFARARLDNDFEPNISTLVYVIQACRGLGYIEGAFIVHGYLVRSGFCSVCSVKNALLGVYANLCMDVARKLFDEMWEKDGDVISWSVMIGGYVQQREPEIALEMFLDMVYGFGIEVDGKLIVSVLKACTDLRSVRVGELIHGIVVSRGMYDDVFVGNSFIDFYFKCGVIDSACKAFSEMPRRNNVSWNSLLCGYVHNDKHLEALILFDSMGKEGVEADELTLVNLLQICKHYSDLSQCKLLHARIVRYGYETNDLVINSLIDVYAKCKSIDISWRLFSKAKRKDAVTWTTMIAGFNHCGMPDEAIGVCREMIESNKEFNNVTMITFLEACSLSADLRRSKMAHGIAIRRGLASDVAVGTAIVDTFSRCGAVDISKLVFDNMPQKNVVSWSAMITAYGMNGYPQNALALLAEMTAQGCKPNAVTALSALSACSHGGLVDEGLNLFKEFIHEYDLELGMEHYSCLVDMLARAGKLSSALAFMKSLPDEKKLGASAWGALLSACRNYQNCELGAGVLPEVLKLEPSSSAGYLLGSNMYAAGGSYADAVRMRLQVTNRGTQMVLGYSLTCR</sequence>
<protein>
    <recommendedName>
        <fullName evidence="5">Pentatricopeptide repeat-containing protein</fullName>
    </recommendedName>
</protein>
<dbReference type="FunFam" id="1.25.40.10:FF:000343">
    <property type="entry name" value="Pentatricopeptide repeat-containing protein At3g58590"/>
    <property type="match status" value="1"/>
</dbReference>
<dbReference type="Gene3D" id="1.25.40.10">
    <property type="entry name" value="Tetratricopeptide repeat domain"/>
    <property type="match status" value="6"/>
</dbReference>
<feature type="repeat" description="PPR" evidence="2">
    <location>
        <begin position="229"/>
        <end position="263"/>
    </location>
</feature>
<evidence type="ECO:0000313" key="3">
    <source>
        <dbReference type="EMBL" id="GAA0173970.1"/>
    </source>
</evidence>
<keyword evidence="4" id="KW-1185">Reference proteome</keyword>
<dbReference type="FunFam" id="1.25.40.10:FF:000090">
    <property type="entry name" value="Pentatricopeptide repeat-containing protein, chloroplastic"/>
    <property type="match status" value="1"/>
</dbReference>
<dbReference type="NCBIfam" id="TIGR00756">
    <property type="entry name" value="PPR"/>
    <property type="match status" value="4"/>
</dbReference>
<name>A0AAV3RDN5_LITER</name>
<dbReference type="InterPro" id="IPR011990">
    <property type="entry name" value="TPR-like_helical_dom_sf"/>
</dbReference>